<reference evidence="3" key="1">
    <citation type="journal article" date="2019" name="Int. J. Syst. Evol. Microbiol.">
        <title>The Global Catalogue of Microorganisms (GCM) 10K type strain sequencing project: providing services to taxonomists for standard genome sequencing and annotation.</title>
        <authorList>
            <consortium name="The Broad Institute Genomics Platform"/>
            <consortium name="The Broad Institute Genome Sequencing Center for Infectious Disease"/>
            <person name="Wu L."/>
            <person name="Ma J."/>
        </authorList>
    </citation>
    <scope>NUCLEOTIDE SEQUENCE [LARGE SCALE GENOMIC DNA]</scope>
    <source>
        <strain evidence="3">ZS-22-S1</strain>
    </source>
</reference>
<accession>A0ABV9S8D8</accession>
<feature type="transmembrane region" description="Helical" evidence="1">
    <location>
        <begin position="65"/>
        <end position="89"/>
    </location>
</feature>
<proteinExistence type="predicted"/>
<comment type="caution">
    <text evidence="2">The sequence shown here is derived from an EMBL/GenBank/DDBJ whole genome shotgun (WGS) entry which is preliminary data.</text>
</comment>
<evidence type="ECO:0000313" key="2">
    <source>
        <dbReference type="EMBL" id="MFC4858005.1"/>
    </source>
</evidence>
<keyword evidence="1" id="KW-0472">Membrane</keyword>
<evidence type="ECO:0008006" key="4">
    <source>
        <dbReference type="Google" id="ProtNLM"/>
    </source>
</evidence>
<feature type="transmembrane region" description="Helical" evidence="1">
    <location>
        <begin position="95"/>
        <end position="115"/>
    </location>
</feature>
<keyword evidence="1" id="KW-1133">Transmembrane helix</keyword>
<dbReference type="EMBL" id="JBHSIS010000022">
    <property type="protein sequence ID" value="MFC4858005.1"/>
    <property type="molecule type" value="Genomic_DNA"/>
</dbReference>
<dbReference type="RefSeq" id="WP_378060152.1">
    <property type="nucleotide sequence ID" value="NZ_JBHSIS010000022.1"/>
</dbReference>
<protein>
    <recommendedName>
        <fullName evidence="4">DUF1707 domain-containing protein</fullName>
    </recommendedName>
</protein>
<keyword evidence="1" id="KW-0812">Transmembrane</keyword>
<organism evidence="2 3">
    <name type="scientific">Actinophytocola glycyrrhizae</name>
    <dbReference type="NCBI Taxonomy" id="2044873"/>
    <lineage>
        <taxon>Bacteria</taxon>
        <taxon>Bacillati</taxon>
        <taxon>Actinomycetota</taxon>
        <taxon>Actinomycetes</taxon>
        <taxon>Pseudonocardiales</taxon>
        <taxon>Pseudonocardiaceae</taxon>
    </lineage>
</organism>
<gene>
    <name evidence="2" type="ORF">ACFPCV_31280</name>
</gene>
<dbReference type="Proteomes" id="UP001595859">
    <property type="component" value="Unassembled WGS sequence"/>
</dbReference>
<evidence type="ECO:0000313" key="3">
    <source>
        <dbReference type="Proteomes" id="UP001595859"/>
    </source>
</evidence>
<keyword evidence="3" id="KW-1185">Reference proteome</keyword>
<name>A0ABV9S8D8_9PSEU</name>
<sequence>MTMSLRADSNSAPLRSEFEDDFLAGRITAVQYLEHARAVADRTVAAERQQDTAEQKRLDLLSHRLVLLVRVIFLVIAPLAYVSVGVTQISTGASIDIGVLSIVTGAAISAATAAWRRYLRVHKRRG</sequence>
<evidence type="ECO:0000256" key="1">
    <source>
        <dbReference type="SAM" id="Phobius"/>
    </source>
</evidence>